<evidence type="ECO:0000313" key="3">
    <source>
        <dbReference type="EMBL" id="QWL63693.1"/>
    </source>
</evidence>
<feature type="coiled-coil region" evidence="1">
    <location>
        <begin position="67"/>
        <end position="94"/>
    </location>
</feature>
<name>A0ABD7ERP8_AERJA</name>
<keyword evidence="2" id="KW-0472">Membrane</keyword>
<protein>
    <submittedName>
        <fullName evidence="3">Uncharacterized protein</fullName>
    </submittedName>
</protein>
<proteinExistence type="predicted"/>
<keyword evidence="2" id="KW-1133">Transmembrane helix</keyword>
<evidence type="ECO:0000256" key="1">
    <source>
        <dbReference type="SAM" id="Coils"/>
    </source>
</evidence>
<dbReference type="AlphaFoldDB" id="A0ABD7ERP8"/>
<dbReference type="RefSeq" id="WP_215801691.1">
    <property type="nucleotide sequence ID" value="NZ_CP053881.1"/>
</dbReference>
<feature type="transmembrane region" description="Helical" evidence="2">
    <location>
        <begin position="9"/>
        <end position="31"/>
    </location>
</feature>
<evidence type="ECO:0000256" key="2">
    <source>
        <dbReference type="SAM" id="Phobius"/>
    </source>
</evidence>
<gene>
    <name evidence="3" type="ORF">HQ399_16205</name>
</gene>
<organism evidence="3 4">
    <name type="scientific">Aeromonas jandaei</name>
    <dbReference type="NCBI Taxonomy" id="650"/>
    <lineage>
        <taxon>Bacteria</taxon>
        <taxon>Pseudomonadati</taxon>
        <taxon>Pseudomonadota</taxon>
        <taxon>Gammaproteobacteria</taxon>
        <taxon>Aeromonadales</taxon>
        <taxon>Aeromonadaceae</taxon>
        <taxon>Aeromonas</taxon>
    </lineage>
</organism>
<feature type="transmembrane region" description="Helical" evidence="2">
    <location>
        <begin position="37"/>
        <end position="56"/>
    </location>
</feature>
<dbReference type="EMBL" id="CP053881">
    <property type="protein sequence ID" value="QWL63693.1"/>
    <property type="molecule type" value="Genomic_DNA"/>
</dbReference>
<evidence type="ECO:0000313" key="4">
    <source>
        <dbReference type="Proteomes" id="UP000679312"/>
    </source>
</evidence>
<keyword evidence="2" id="KW-0812">Transmembrane</keyword>
<dbReference type="Proteomes" id="UP000679312">
    <property type="component" value="Chromosome"/>
</dbReference>
<reference evidence="3 4" key="1">
    <citation type="journal article" date="2021" name="Front. Microbiol.">
        <title>Prevalence and Genetic Analysis of Chromosomal mcr-3/7 in Aeromonas From U.S. Animal-Derived Samples.</title>
        <authorList>
            <person name="Wang Y."/>
            <person name="Hou N."/>
            <person name="Rasooly R."/>
            <person name="Gu Y."/>
            <person name="He X."/>
        </authorList>
    </citation>
    <scope>NUCLEOTIDE SEQUENCE [LARGE SCALE GENOMIC DNA]</scope>
    <source>
        <strain evidence="3 4">4608</strain>
    </source>
</reference>
<accession>A0ABD7ERP8</accession>
<keyword evidence="1" id="KW-0175">Coiled coil</keyword>
<sequence length="299" mass="33989">MDSQNKRSWFVRVLIVLFCILLVSMIGFSYFSVEPKGQVSSGVITLLLLLLVLVLSESFDNFSIGKLISISREVNKKEKEVEKLEKEKSAILNQLITISSTQHQTQQHTNVYGDYHAGKGATVESASEQELEAASDERTKVPDIVMPESRVDMRALELIAIKKYVSGKGIHAANVIANAKLTTHFDGVDPIGNYQPIFDGYYKVDDREVFIEFKFNRGYHLSFRDRLYMMLSKLNHYQSVKGVSVNLDFVWLSIKDDGNTHRNGERFMSDFEPSIASGLLRISEIEITKEEFESCKRDI</sequence>